<feature type="transmembrane region" description="Helical" evidence="5">
    <location>
        <begin position="147"/>
        <end position="163"/>
    </location>
</feature>
<dbReference type="GO" id="GO:0016020">
    <property type="term" value="C:membrane"/>
    <property type="evidence" value="ECO:0007669"/>
    <property type="project" value="UniProtKB-SubCell"/>
</dbReference>
<evidence type="ECO:0000256" key="2">
    <source>
        <dbReference type="ARBA" id="ARBA00022692"/>
    </source>
</evidence>
<dbReference type="GO" id="GO:0015171">
    <property type="term" value="F:amino acid transmembrane transporter activity"/>
    <property type="evidence" value="ECO:0007669"/>
    <property type="project" value="TreeGrafter"/>
</dbReference>
<keyword evidence="2 5" id="KW-0812">Transmembrane</keyword>
<feature type="transmembrane region" description="Helical" evidence="5">
    <location>
        <begin position="68"/>
        <end position="84"/>
    </location>
</feature>
<evidence type="ECO:0000259" key="6">
    <source>
        <dbReference type="Pfam" id="PF00324"/>
    </source>
</evidence>
<evidence type="ECO:0000256" key="5">
    <source>
        <dbReference type="SAM" id="Phobius"/>
    </source>
</evidence>
<keyword evidence="4 5" id="KW-0472">Membrane</keyword>
<reference evidence="7" key="1">
    <citation type="journal article" date="2020" name="Stud. Mycol.">
        <title>101 Dothideomycetes genomes: a test case for predicting lifestyles and emergence of pathogens.</title>
        <authorList>
            <person name="Haridas S."/>
            <person name="Albert R."/>
            <person name="Binder M."/>
            <person name="Bloem J."/>
            <person name="Labutti K."/>
            <person name="Salamov A."/>
            <person name="Andreopoulos B."/>
            <person name="Baker S."/>
            <person name="Barry K."/>
            <person name="Bills G."/>
            <person name="Bluhm B."/>
            <person name="Cannon C."/>
            <person name="Castanera R."/>
            <person name="Culley D."/>
            <person name="Daum C."/>
            <person name="Ezra D."/>
            <person name="Gonzalez J."/>
            <person name="Henrissat B."/>
            <person name="Kuo A."/>
            <person name="Liang C."/>
            <person name="Lipzen A."/>
            <person name="Lutzoni F."/>
            <person name="Magnuson J."/>
            <person name="Mondo S."/>
            <person name="Nolan M."/>
            <person name="Ohm R."/>
            <person name="Pangilinan J."/>
            <person name="Park H.-J."/>
            <person name="Ramirez L."/>
            <person name="Alfaro M."/>
            <person name="Sun H."/>
            <person name="Tritt A."/>
            <person name="Yoshinaga Y."/>
            <person name="Zwiers L.-H."/>
            <person name="Turgeon B."/>
            <person name="Goodwin S."/>
            <person name="Spatafora J."/>
            <person name="Crous P."/>
            <person name="Grigoriev I."/>
        </authorList>
    </citation>
    <scope>NUCLEOTIDE SEQUENCE</scope>
    <source>
        <strain evidence="7">CBS 279.74</strain>
    </source>
</reference>
<name>A0A6G1JYL0_9PLEO</name>
<feature type="transmembrane region" description="Helical" evidence="5">
    <location>
        <begin position="450"/>
        <end position="469"/>
    </location>
</feature>
<dbReference type="OrthoDB" id="10062876at2759"/>
<feature type="transmembrane region" description="Helical" evidence="5">
    <location>
        <begin position="91"/>
        <end position="108"/>
    </location>
</feature>
<dbReference type="EMBL" id="MU005778">
    <property type="protein sequence ID" value="KAF2705570.1"/>
    <property type="molecule type" value="Genomic_DNA"/>
</dbReference>
<evidence type="ECO:0000256" key="3">
    <source>
        <dbReference type="ARBA" id="ARBA00022989"/>
    </source>
</evidence>
<feature type="domain" description="Amino acid permease/ SLC12A" evidence="6">
    <location>
        <begin position="41"/>
        <end position="504"/>
    </location>
</feature>
<sequence length="576" mass="63351">MNDSKEKVASINVDTDVASGEAQCLPPDTMHLQRRLGGKEVQLFAIGGAIGTSVFLTMGTWLPRGGPAGLLIGYTLWCLNVWCVNQCFAEMAIYAPIPSCFITFTSYWVDEALAFTQSWAFFLCQALLVPAEITALHVLLTFWTDKMPIEATVIIVLAIYGALNCFDAELFGKAEFYMSIGKVLLIFLLFGFTFFTMVGCNPLKDAYGFRYWKNPGPFAEYLSTGSLGSFWGTVSCMSLASFAVCGPEYVSSVVGETRSPRRVLPSCYSSFKWRLGFFFVGSALCFGIVAPYDDPTLAAFIAGTAQGSGTSRASPYTIAMQRLKIPGLPHLINALMITSLLSCGNGILFAASRALFVMGQAGRAPKIFAKTTKRGIPVYAVAACLLLGLLAMMGVSDAAYTVLKYFIDLCTVCTQFNYMCVCIAYMHFYKNLEAQGISRDSLPYKASFQPYASYVGATCAILAMLFLGFDVLKPFDVKWFFIDYTLLGVFPILGILVKIFKKTKYIRIGAADLGLGGLVKEVDEYEKLVVPEPEGWVERLFSGLWEWKDRSSRSCTGKGKCLTSYYLVWEIAIQCA</sequence>
<feature type="transmembrane region" description="Helical" evidence="5">
    <location>
        <begin position="481"/>
        <end position="500"/>
    </location>
</feature>
<dbReference type="PIRSF" id="PIRSF006060">
    <property type="entry name" value="AA_transporter"/>
    <property type="match status" value="1"/>
</dbReference>
<feature type="transmembrane region" description="Helical" evidence="5">
    <location>
        <begin position="120"/>
        <end position="140"/>
    </location>
</feature>
<evidence type="ECO:0000256" key="1">
    <source>
        <dbReference type="ARBA" id="ARBA00004141"/>
    </source>
</evidence>
<feature type="transmembrane region" description="Helical" evidence="5">
    <location>
        <begin position="43"/>
        <end position="62"/>
    </location>
</feature>
<dbReference type="Pfam" id="PF00324">
    <property type="entry name" value="AA_permease"/>
    <property type="match status" value="1"/>
</dbReference>
<dbReference type="Proteomes" id="UP000799428">
    <property type="component" value="Unassembled WGS sequence"/>
</dbReference>
<evidence type="ECO:0000256" key="4">
    <source>
        <dbReference type="ARBA" id="ARBA00023136"/>
    </source>
</evidence>
<evidence type="ECO:0000313" key="7">
    <source>
        <dbReference type="EMBL" id="KAF2705570.1"/>
    </source>
</evidence>
<keyword evidence="3 5" id="KW-1133">Transmembrane helix</keyword>
<feature type="transmembrane region" description="Helical" evidence="5">
    <location>
        <begin position="376"/>
        <end position="393"/>
    </location>
</feature>
<comment type="subcellular location">
    <subcellularLocation>
        <location evidence="1">Membrane</location>
        <topology evidence="1">Multi-pass membrane protein</topology>
    </subcellularLocation>
</comment>
<dbReference type="Gene3D" id="1.20.1740.10">
    <property type="entry name" value="Amino acid/polyamine transporter I"/>
    <property type="match status" value="1"/>
</dbReference>
<feature type="transmembrane region" description="Helical" evidence="5">
    <location>
        <begin position="331"/>
        <end position="356"/>
    </location>
</feature>
<protein>
    <submittedName>
        <fullName evidence="7">Amino acid permease</fullName>
    </submittedName>
</protein>
<feature type="transmembrane region" description="Helical" evidence="5">
    <location>
        <begin position="271"/>
        <end position="290"/>
    </location>
</feature>
<keyword evidence="8" id="KW-1185">Reference proteome</keyword>
<dbReference type="PANTHER" id="PTHR43341">
    <property type="entry name" value="AMINO ACID PERMEASE"/>
    <property type="match status" value="1"/>
</dbReference>
<dbReference type="AlphaFoldDB" id="A0A6G1JYL0"/>
<dbReference type="InterPro" id="IPR050524">
    <property type="entry name" value="APC_YAT"/>
</dbReference>
<feature type="transmembrane region" description="Helical" evidence="5">
    <location>
        <begin position="183"/>
        <end position="203"/>
    </location>
</feature>
<evidence type="ECO:0000313" key="8">
    <source>
        <dbReference type="Proteomes" id="UP000799428"/>
    </source>
</evidence>
<proteinExistence type="predicted"/>
<dbReference type="PANTHER" id="PTHR43341:SF6">
    <property type="entry name" value="AMINO ACID TRANSPORTER (EUROFUNG)"/>
    <property type="match status" value="1"/>
</dbReference>
<gene>
    <name evidence="7" type="ORF">K504DRAFT_387861</name>
</gene>
<organism evidence="7 8">
    <name type="scientific">Pleomassaria siparia CBS 279.74</name>
    <dbReference type="NCBI Taxonomy" id="1314801"/>
    <lineage>
        <taxon>Eukaryota</taxon>
        <taxon>Fungi</taxon>
        <taxon>Dikarya</taxon>
        <taxon>Ascomycota</taxon>
        <taxon>Pezizomycotina</taxon>
        <taxon>Dothideomycetes</taxon>
        <taxon>Pleosporomycetidae</taxon>
        <taxon>Pleosporales</taxon>
        <taxon>Pleomassariaceae</taxon>
        <taxon>Pleomassaria</taxon>
    </lineage>
</organism>
<dbReference type="InterPro" id="IPR004841">
    <property type="entry name" value="AA-permease/SLC12A_dom"/>
</dbReference>
<accession>A0A6G1JYL0</accession>
<feature type="transmembrane region" description="Helical" evidence="5">
    <location>
        <begin position="405"/>
        <end position="429"/>
    </location>
</feature>